<keyword evidence="7" id="KW-1185">Reference proteome</keyword>
<evidence type="ECO:0000256" key="5">
    <source>
        <dbReference type="SAM" id="Phobius"/>
    </source>
</evidence>
<dbReference type="AlphaFoldDB" id="A0A6A6SJX5"/>
<evidence type="ECO:0000256" key="3">
    <source>
        <dbReference type="ARBA" id="ARBA00023140"/>
    </source>
</evidence>
<dbReference type="InterPro" id="IPR008733">
    <property type="entry name" value="PEX11"/>
</dbReference>
<evidence type="ECO:0000313" key="7">
    <source>
        <dbReference type="Proteomes" id="UP000799324"/>
    </source>
</evidence>
<keyword evidence="5" id="KW-1133">Transmembrane helix</keyword>
<proteinExistence type="predicted"/>
<accession>A0A6A6SJX5</accession>
<evidence type="ECO:0000313" key="6">
    <source>
        <dbReference type="EMBL" id="KAF2647890.1"/>
    </source>
</evidence>
<dbReference type="GO" id="GO:0005778">
    <property type="term" value="C:peroxisomal membrane"/>
    <property type="evidence" value="ECO:0007669"/>
    <property type="project" value="UniProtKB-SubCell"/>
</dbReference>
<dbReference type="OrthoDB" id="411017at2759"/>
<feature type="transmembrane region" description="Helical" evidence="5">
    <location>
        <begin position="137"/>
        <end position="158"/>
    </location>
</feature>
<evidence type="ECO:0000256" key="4">
    <source>
        <dbReference type="ARBA" id="ARBA00046271"/>
    </source>
</evidence>
<protein>
    <submittedName>
        <fullName evidence="6">Peroxisomal biogenesis factor 11</fullName>
    </submittedName>
</protein>
<dbReference type="PANTHER" id="PTHR12652">
    <property type="entry name" value="PEROXISOMAL BIOGENESIS FACTOR 11"/>
    <property type="match status" value="1"/>
</dbReference>
<dbReference type="GO" id="GO:0016559">
    <property type="term" value="P:peroxisome fission"/>
    <property type="evidence" value="ECO:0007669"/>
    <property type="project" value="InterPro"/>
</dbReference>
<keyword evidence="3" id="KW-0576">Peroxisome</keyword>
<keyword evidence="5" id="KW-0812">Transmembrane</keyword>
<reference evidence="6" key="1">
    <citation type="journal article" date="2020" name="Stud. Mycol.">
        <title>101 Dothideomycetes genomes: a test case for predicting lifestyles and emergence of pathogens.</title>
        <authorList>
            <person name="Haridas S."/>
            <person name="Albert R."/>
            <person name="Binder M."/>
            <person name="Bloem J."/>
            <person name="Labutti K."/>
            <person name="Salamov A."/>
            <person name="Andreopoulos B."/>
            <person name="Baker S."/>
            <person name="Barry K."/>
            <person name="Bills G."/>
            <person name="Bluhm B."/>
            <person name="Cannon C."/>
            <person name="Castanera R."/>
            <person name="Culley D."/>
            <person name="Daum C."/>
            <person name="Ezra D."/>
            <person name="Gonzalez J."/>
            <person name="Henrissat B."/>
            <person name="Kuo A."/>
            <person name="Liang C."/>
            <person name="Lipzen A."/>
            <person name="Lutzoni F."/>
            <person name="Magnuson J."/>
            <person name="Mondo S."/>
            <person name="Nolan M."/>
            <person name="Ohm R."/>
            <person name="Pangilinan J."/>
            <person name="Park H.-J."/>
            <person name="Ramirez L."/>
            <person name="Alfaro M."/>
            <person name="Sun H."/>
            <person name="Tritt A."/>
            <person name="Yoshinaga Y."/>
            <person name="Zwiers L.-H."/>
            <person name="Turgeon B."/>
            <person name="Goodwin S."/>
            <person name="Spatafora J."/>
            <person name="Crous P."/>
            <person name="Grigoriev I."/>
        </authorList>
    </citation>
    <scope>NUCLEOTIDE SEQUENCE</scope>
    <source>
        <strain evidence="6">CBS 122681</strain>
    </source>
</reference>
<dbReference type="EMBL" id="MU004574">
    <property type="protein sequence ID" value="KAF2647890.1"/>
    <property type="molecule type" value="Genomic_DNA"/>
</dbReference>
<organism evidence="6 7">
    <name type="scientific">Lophiostoma macrostomum CBS 122681</name>
    <dbReference type="NCBI Taxonomy" id="1314788"/>
    <lineage>
        <taxon>Eukaryota</taxon>
        <taxon>Fungi</taxon>
        <taxon>Dikarya</taxon>
        <taxon>Ascomycota</taxon>
        <taxon>Pezizomycotina</taxon>
        <taxon>Dothideomycetes</taxon>
        <taxon>Pleosporomycetidae</taxon>
        <taxon>Pleosporales</taxon>
        <taxon>Lophiostomataceae</taxon>
        <taxon>Lophiostoma</taxon>
    </lineage>
</organism>
<evidence type="ECO:0000256" key="1">
    <source>
        <dbReference type="ARBA" id="ARBA00022593"/>
    </source>
</evidence>
<keyword evidence="1" id="KW-0962">Peroxisome biogenesis</keyword>
<evidence type="ECO:0000256" key="2">
    <source>
        <dbReference type="ARBA" id="ARBA00023136"/>
    </source>
</evidence>
<sequence length="237" mass="26618">MVADALIYHPTVAHYLKFVATTVGRDKVLRTLQYFSRFLAWYLYRTNHPQSSISPFETTKKQFGLTRKLMRVGKFVEHFKAAAVASDAKSVDPVLRFTAIGRQLGYAGYMVFDNATVLDATSIRKFPSSQRLLREGYRAWFTGLSFSILSSLYSLYILRERSQRASRISEKDGEGVVEKKKIAKEANAVKVQLVSDLCDITIPASALKWVDLDDGFVGLAGTVSSLLGVWSQWKKTA</sequence>
<dbReference type="Pfam" id="PF05648">
    <property type="entry name" value="PEX11"/>
    <property type="match status" value="1"/>
</dbReference>
<keyword evidence="2 5" id="KW-0472">Membrane</keyword>
<gene>
    <name evidence="6" type="ORF">K491DRAFT_772318</name>
</gene>
<comment type="subcellular location">
    <subcellularLocation>
        <location evidence="4">Peroxisome membrane</location>
    </subcellularLocation>
</comment>
<dbReference type="PANTHER" id="PTHR12652:SF50">
    <property type="entry name" value="PEROXIN 11"/>
    <property type="match status" value="1"/>
</dbReference>
<dbReference type="Proteomes" id="UP000799324">
    <property type="component" value="Unassembled WGS sequence"/>
</dbReference>
<name>A0A6A6SJX5_9PLEO</name>